<dbReference type="STRING" id="1082479.SAMN05216241_103267"/>
<keyword evidence="8 9" id="KW-0975">Bacterial flagellum</keyword>
<accession>A0A1G7Q7E1</accession>
<comment type="subcellular location">
    <subcellularLocation>
        <location evidence="1 9">Cell membrane</location>
        <topology evidence="1">Multi-pass membrane protein</topology>
    </subcellularLocation>
    <subcellularLocation>
        <location evidence="9">Bacterial flagellum basal body</location>
    </subcellularLocation>
</comment>
<dbReference type="OrthoDB" id="9806440at2"/>
<feature type="transmembrane region" description="Helical" evidence="9">
    <location>
        <begin position="49"/>
        <end position="70"/>
    </location>
</feature>
<keyword evidence="6 9" id="KW-1133">Transmembrane helix</keyword>
<keyword evidence="5 9" id="KW-0812">Transmembrane</keyword>
<keyword evidence="10" id="KW-0966">Cell projection</keyword>
<organism evidence="10 11">
    <name type="scientific">Limimonas halophila</name>
    <dbReference type="NCBI Taxonomy" id="1082479"/>
    <lineage>
        <taxon>Bacteria</taxon>
        <taxon>Pseudomonadati</taxon>
        <taxon>Pseudomonadota</taxon>
        <taxon>Alphaproteobacteria</taxon>
        <taxon>Rhodospirillales</taxon>
        <taxon>Rhodovibrionaceae</taxon>
        <taxon>Limimonas</taxon>
    </lineage>
</organism>
<evidence type="ECO:0000256" key="4">
    <source>
        <dbReference type="ARBA" id="ARBA00022475"/>
    </source>
</evidence>
<dbReference type="NCBIfam" id="TIGR01402">
    <property type="entry name" value="fliQ"/>
    <property type="match status" value="1"/>
</dbReference>
<comment type="similarity">
    <text evidence="2 9">Belongs to the FliQ/MopD/SpaQ family.</text>
</comment>
<gene>
    <name evidence="9" type="primary">fliQ</name>
    <name evidence="10" type="ORF">SAMN05216241_103267</name>
</gene>
<dbReference type="GO" id="GO:0009306">
    <property type="term" value="P:protein secretion"/>
    <property type="evidence" value="ECO:0007669"/>
    <property type="project" value="InterPro"/>
</dbReference>
<evidence type="ECO:0000256" key="2">
    <source>
        <dbReference type="ARBA" id="ARBA00006156"/>
    </source>
</evidence>
<dbReference type="GO" id="GO:0044780">
    <property type="term" value="P:bacterial-type flagellum assembly"/>
    <property type="evidence" value="ECO:0007669"/>
    <property type="project" value="InterPro"/>
</dbReference>
<dbReference type="PRINTS" id="PR00952">
    <property type="entry name" value="TYPE3IMQPROT"/>
</dbReference>
<dbReference type="Pfam" id="PF01313">
    <property type="entry name" value="Bac_export_3"/>
    <property type="match status" value="1"/>
</dbReference>
<keyword evidence="7 9" id="KW-0472">Membrane</keyword>
<evidence type="ECO:0000313" key="11">
    <source>
        <dbReference type="Proteomes" id="UP000199415"/>
    </source>
</evidence>
<evidence type="ECO:0000256" key="3">
    <source>
        <dbReference type="ARBA" id="ARBA00021718"/>
    </source>
</evidence>
<evidence type="ECO:0000256" key="7">
    <source>
        <dbReference type="ARBA" id="ARBA00023136"/>
    </source>
</evidence>
<keyword evidence="11" id="KW-1185">Reference proteome</keyword>
<evidence type="ECO:0000256" key="9">
    <source>
        <dbReference type="RuleBase" id="RU364090"/>
    </source>
</evidence>
<dbReference type="PIRSF" id="PIRSF004669">
    <property type="entry name" value="FliQ"/>
    <property type="match status" value="1"/>
</dbReference>
<name>A0A1G7Q7E1_9PROT</name>
<evidence type="ECO:0000256" key="8">
    <source>
        <dbReference type="ARBA" id="ARBA00023143"/>
    </source>
</evidence>
<dbReference type="GO" id="GO:0009425">
    <property type="term" value="C:bacterial-type flagellum basal body"/>
    <property type="evidence" value="ECO:0007669"/>
    <property type="project" value="UniProtKB-SubCell"/>
</dbReference>
<dbReference type="AlphaFoldDB" id="A0A1G7Q7E1"/>
<sequence length="89" mass="9723">MNETEIIAIGRDAVYVMLMVAGPIMLIALFVGLAVALIQALTQIQEMTLAFVPKIIAIMIAIMALAPYMVNQLQSFADQVNERIVTIES</sequence>
<feature type="transmembrane region" description="Helical" evidence="9">
    <location>
        <begin position="13"/>
        <end position="37"/>
    </location>
</feature>
<dbReference type="InterPro" id="IPR006305">
    <property type="entry name" value="FliQ"/>
</dbReference>
<dbReference type="EMBL" id="FNCE01000003">
    <property type="protein sequence ID" value="SDF94452.1"/>
    <property type="molecule type" value="Genomic_DNA"/>
</dbReference>
<proteinExistence type="inferred from homology"/>
<dbReference type="RefSeq" id="WP_090019381.1">
    <property type="nucleotide sequence ID" value="NZ_FNCE01000003.1"/>
</dbReference>
<dbReference type="Proteomes" id="UP000199415">
    <property type="component" value="Unassembled WGS sequence"/>
</dbReference>
<keyword evidence="10" id="KW-0282">Flagellum</keyword>
<dbReference type="InterPro" id="IPR002191">
    <property type="entry name" value="Bac_export_3"/>
</dbReference>
<evidence type="ECO:0000256" key="1">
    <source>
        <dbReference type="ARBA" id="ARBA00004651"/>
    </source>
</evidence>
<protein>
    <recommendedName>
        <fullName evidence="3 9">Flagellar biosynthetic protein FliQ</fullName>
    </recommendedName>
</protein>
<dbReference type="PANTHER" id="PTHR34040:SF2">
    <property type="entry name" value="FLAGELLAR BIOSYNTHETIC PROTEIN FLIQ"/>
    <property type="match status" value="1"/>
</dbReference>
<evidence type="ECO:0000256" key="6">
    <source>
        <dbReference type="ARBA" id="ARBA00022989"/>
    </source>
</evidence>
<evidence type="ECO:0000313" key="10">
    <source>
        <dbReference type="EMBL" id="SDF94452.1"/>
    </source>
</evidence>
<keyword evidence="10" id="KW-0969">Cilium</keyword>
<keyword evidence="4 9" id="KW-1003">Cell membrane</keyword>
<evidence type="ECO:0000256" key="5">
    <source>
        <dbReference type="ARBA" id="ARBA00022692"/>
    </source>
</evidence>
<dbReference type="GO" id="GO:0005886">
    <property type="term" value="C:plasma membrane"/>
    <property type="evidence" value="ECO:0007669"/>
    <property type="project" value="UniProtKB-SubCell"/>
</dbReference>
<comment type="function">
    <text evidence="9">Role in flagellar biosynthesis.</text>
</comment>
<reference evidence="10 11" key="1">
    <citation type="submission" date="2016-10" db="EMBL/GenBank/DDBJ databases">
        <authorList>
            <person name="de Groot N.N."/>
        </authorList>
    </citation>
    <scope>NUCLEOTIDE SEQUENCE [LARGE SCALE GENOMIC DNA]</scope>
    <source>
        <strain evidence="10 11">DSM 25584</strain>
    </source>
</reference>
<dbReference type="PANTHER" id="PTHR34040">
    <property type="entry name" value="FLAGELLAR BIOSYNTHETIC PROTEIN FLIQ"/>
    <property type="match status" value="1"/>
</dbReference>